<comment type="caution">
    <text evidence="1">The sequence shown here is derived from an EMBL/GenBank/DDBJ whole genome shotgun (WGS) entry which is preliminary data.</text>
</comment>
<evidence type="ECO:0000313" key="2">
    <source>
        <dbReference type="Proteomes" id="UP000789525"/>
    </source>
</evidence>
<dbReference type="Proteomes" id="UP000789525">
    <property type="component" value="Unassembled WGS sequence"/>
</dbReference>
<accession>A0ACA9L1C7</accession>
<evidence type="ECO:0000313" key="1">
    <source>
        <dbReference type="EMBL" id="CAG8501513.1"/>
    </source>
</evidence>
<organism evidence="1 2">
    <name type="scientific">Acaulospora colombiana</name>
    <dbReference type="NCBI Taxonomy" id="27376"/>
    <lineage>
        <taxon>Eukaryota</taxon>
        <taxon>Fungi</taxon>
        <taxon>Fungi incertae sedis</taxon>
        <taxon>Mucoromycota</taxon>
        <taxon>Glomeromycotina</taxon>
        <taxon>Glomeromycetes</taxon>
        <taxon>Diversisporales</taxon>
        <taxon>Acaulosporaceae</taxon>
        <taxon>Acaulospora</taxon>
    </lineage>
</organism>
<dbReference type="EMBL" id="CAJVPT010003879">
    <property type="protein sequence ID" value="CAG8501513.1"/>
    <property type="molecule type" value="Genomic_DNA"/>
</dbReference>
<proteinExistence type="predicted"/>
<name>A0ACA9L1C7_9GLOM</name>
<reference evidence="1" key="1">
    <citation type="submission" date="2021-06" db="EMBL/GenBank/DDBJ databases">
        <authorList>
            <person name="Kallberg Y."/>
            <person name="Tangrot J."/>
            <person name="Rosling A."/>
        </authorList>
    </citation>
    <scope>NUCLEOTIDE SEQUENCE</scope>
    <source>
        <strain evidence="1">CL356</strain>
    </source>
</reference>
<sequence>MITQIIGVSTFRKRILTGEFDLSTTLLERPSALSNVRVQKK</sequence>
<gene>
    <name evidence="1" type="ORF">ACOLOM_LOCUS2820</name>
</gene>
<protein>
    <submittedName>
        <fullName evidence="1">16538_t:CDS:1</fullName>
    </submittedName>
</protein>
<keyword evidence="2" id="KW-1185">Reference proteome</keyword>